<dbReference type="Proteomes" id="UP001151760">
    <property type="component" value="Unassembled WGS sequence"/>
</dbReference>
<sequence>MMTKYSTQVPGGLLQPLLISKAVWEEVSMDFIMGLSMSKEFMVIFVVVNRLTNSKAIAMNRMETNVNQKRREVKFSVGDKVMGKLHPYRQILVAKRLSNKLSKRFYGPFKVSERVRKKLEEFICCLFSLRRAILSSGRRPPVGSEVCYFEGSRLQWTNSSPENATWEGLCECKLAYPDFHLEDKVLFEVEGNDTQPARVGPRHTRRVSVAPKWQRDYVMDKA</sequence>
<comment type="caution">
    <text evidence="1">The sequence shown here is derived from an EMBL/GenBank/DDBJ whole genome shotgun (WGS) entry which is preliminary data.</text>
</comment>
<protein>
    <recommendedName>
        <fullName evidence="3">Reverse transcriptase</fullName>
    </recommendedName>
</protein>
<organism evidence="1 2">
    <name type="scientific">Tanacetum coccineum</name>
    <dbReference type="NCBI Taxonomy" id="301880"/>
    <lineage>
        <taxon>Eukaryota</taxon>
        <taxon>Viridiplantae</taxon>
        <taxon>Streptophyta</taxon>
        <taxon>Embryophyta</taxon>
        <taxon>Tracheophyta</taxon>
        <taxon>Spermatophyta</taxon>
        <taxon>Magnoliopsida</taxon>
        <taxon>eudicotyledons</taxon>
        <taxon>Gunneridae</taxon>
        <taxon>Pentapetalae</taxon>
        <taxon>asterids</taxon>
        <taxon>campanulids</taxon>
        <taxon>Asterales</taxon>
        <taxon>Asteraceae</taxon>
        <taxon>Asteroideae</taxon>
        <taxon>Anthemideae</taxon>
        <taxon>Anthemidinae</taxon>
        <taxon>Tanacetum</taxon>
    </lineage>
</organism>
<gene>
    <name evidence="1" type="ORF">Tco_0911576</name>
</gene>
<reference evidence="1" key="2">
    <citation type="submission" date="2022-01" db="EMBL/GenBank/DDBJ databases">
        <authorList>
            <person name="Yamashiro T."/>
            <person name="Shiraishi A."/>
            <person name="Satake H."/>
            <person name="Nakayama K."/>
        </authorList>
    </citation>
    <scope>NUCLEOTIDE SEQUENCE</scope>
</reference>
<reference evidence="1" key="1">
    <citation type="journal article" date="2022" name="Int. J. Mol. Sci.">
        <title>Draft Genome of Tanacetum Coccineum: Genomic Comparison of Closely Related Tanacetum-Family Plants.</title>
        <authorList>
            <person name="Yamashiro T."/>
            <person name="Shiraishi A."/>
            <person name="Nakayama K."/>
            <person name="Satake H."/>
        </authorList>
    </citation>
    <scope>NUCLEOTIDE SEQUENCE</scope>
</reference>
<evidence type="ECO:0000313" key="1">
    <source>
        <dbReference type="EMBL" id="GJT31301.1"/>
    </source>
</evidence>
<proteinExistence type="predicted"/>
<dbReference type="EMBL" id="BQNB010014694">
    <property type="protein sequence ID" value="GJT31301.1"/>
    <property type="molecule type" value="Genomic_DNA"/>
</dbReference>
<evidence type="ECO:0008006" key="3">
    <source>
        <dbReference type="Google" id="ProtNLM"/>
    </source>
</evidence>
<accession>A0ABQ5CW37</accession>
<evidence type="ECO:0000313" key="2">
    <source>
        <dbReference type="Proteomes" id="UP001151760"/>
    </source>
</evidence>
<name>A0ABQ5CW37_9ASTR</name>
<keyword evidence="2" id="KW-1185">Reference proteome</keyword>